<reference evidence="1 2" key="1">
    <citation type="submission" date="2016-05" db="EMBL/GenBank/DDBJ databases">
        <title>Niabella ginsenosidivorans BS26 whole genome sequencing.</title>
        <authorList>
            <person name="Im W.T."/>
            <person name="Siddiqi M.Z."/>
        </authorList>
    </citation>
    <scope>NUCLEOTIDE SEQUENCE [LARGE SCALE GENOMIC DNA]</scope>
    <source>
        <strain evidence="1 2">BS26</strain>
    </source>
</reference>
<dbReference type="RefSeq" id="WP_067756194.1">
    <property type="nucleotide sequence ID" value="NZ_CP015772.1"/>
</dbReference>
<name>A0A1A9I246_9BACT</name>
<dbReference type="Proteomes" id="UP000077667">
    <property type="component" value="Chromosome"/>
</dbReference>
<dbReference type="OrthoDB" id="679568at2"/>
<organism evidence="1 2">
    <name type="scientific">Niabella ginsenosidivorans</name>
    <dbReference type="NCBI Taxonomy" id="1176587"/>
    <lineage>
        <taxon>Bacteria</taxon>
        <taxon>Pseudomonadati</taxon>
        <taxon>Bacteroidota</taxon>
        <taxon>Chitinophagia</taxon>
        <taxon>Chitinophagales</taxon>
        <taxon>Chitinophagaceae</taxon>
        <taxon>Niabella</taxon>
    </lineage>
</organism>
<evidence type="ECO:0000313" key="2">
    <source>
        <dbReference type="Proteomes" id="UP000077667"/>
    </source>
</evidence>
<protein>
    <submittedName>
        <fullName evidence="1">Uncharacterized protein</fullName>
    </submittedName>
</protein>
<keyword evidence="2" id="KW-1185">Reference proteome</keyword>
<evidence type="ECO:0000313" key="1">
    <source>
        <dbReference type="EMBL" id="ANH81593.1"/>
    </source>
</evidence>
<proteinExistence type="predicted"/>
<gene>
    <name evidence="1" type="ORF">A8C56_11955</name>
</gene>
<dbReference type="AlphaFoldDB" id="A0A1A9I246"/>
<dbReference type="EMBL" id="CP015772">
    <property type="protein sequence ID" value="ANH81593.1"/>
    <property type="molecule type" value="Genomic_DNA"/>
</dbReference>
<accession>A0A1A9I246</accession>
<dbReference type="KEGG" id="nia:A8C56_11955"/>
<sequence length="61" mass="7194">MNLGERLNRKGNKKFFYYDLGRGKGKRPTTGIFIYTSPKNPEQKEHNKEALKLLEVKKVRQ</sequence>